<dbReference type="OrthoDB" id="660555at2759"/>
<name>A0A9W9YQ78_9CNID</name>
<gene>
    <name evidence="1" type="ORF">OS493_013310</name>
</gene>
<dbReference type="Gene3D" id="3.30.530.20">
    <property type="match status" value="1"/>
</dbReference>
<comment type="caution">
    <text evidence="1">The sequence shown here is derived from an EMBL/GenBank/DDBJ whole genome shotgun (WGS) entry which is preliminary data.</text>
</comment>
<protein>
    <submittedName>
        <fullName evidence="1">Uncharacterized protein</fullName>
    </submittedName>
</protein>
<dbReference type="AlphaFoldDB" id="A0A9W9YQ78"/>
<dbReference type="InterPro" id="IPR023393">
    <property type="entry name" value="START-like_dom_sf"/>
</dbReference>
<dbReference type="EMBL" id="MU827307">
    <property type="protein sequence ID" value="KAJ7362210.1"/>
    <property type="molecule type" value="Genomic_DNA"/>
</dbReference>
<evidence type="ECO:0000313" key="1">
    <source>
        <dbReference type="EMBL" id="KAJ7362210.1"/>
    </source>
</evidence>
<keyword evidence="2" id="KW-1185">Reference proteome</keyword>
<reference evidence="1" key="1">
    <citation type="submission" date="2023-01" db="EMBL/GenBank/DDBJ databases">
        <title>Genome assembly of the deep-sea coral Lophelia pertusa.</title>
        <authorList>
            <person name="Herrera S."/>
            <person name="Cordes E."/>
        </authorList>
    </citation>
    <scope>NUCLEOTIDE SEQUENCE</scope>
    <source>
        <strain evidence="1">USNM1676648</strain>
        <tissue evidence="1">Polyp</tissue>
    </source>
</reference>
<proteinExistence type="predicted"/>
<sequence length="114" mass="12932">MIIRFQYPVPDDFFGEIAPLTDEEIEHYKNLAQSWVKGLLEASTSDEGFEFVCTKNDVDIYHGTGPGSQLHLIRGTTRIKASKDQARGLMIAATTESFRRLFHMIDVHFQDGLV</sequence>
<feature type="non-terminal residue" evidence="1">
    <location>
        <position position="114"/>
    </location>
</feature>
<evidence type="ECO:0000313" key="2">
    <source>
        <dbReference type="Proteomes" id="UP001163046"/>
    </source>
</evidence>
<accession>A0A9W9YQ78</accession>
<organism evidence="1 2">
    <name type="scientific">Desmophyllum pertusum</name>
    <dbReference type="NCBI Taxonomy" id="174260"/>
    <lineage>
        <taxon>Eukaryota</taxon>
        <taxon>Metazoa</taxon>
        <taxon>Cnidaria</taxon>
        <taxon>Anthozoa</taxon>
        <taxon>Hexacorallia</taxon>
        <taxon>Scleractinia</taxon>
        <taxon>Caryophylliina</taxon>
        <taxon>Caryophylliidae</taxon>
        <taxon>Desmophyllum</taxon>
    </lineage>
</organism>
<dbReference type="Proteomes" id="UP001163046">
    <property type="component" value="Unassembled WGS sequence"/>
</dbReference>